<accession>A0A0K8R5U2</accession>
<proteinExistence type="evidence at transcript level"/>
<organism evidence="1">
    <name type="scientific">Ixodes ricinus</name>
    <name type="common">Common tick</name>
    <name type="synonym">Acarus ricinus</name>
    <dbReference type="NCBI Taxonomy" id="34613"/>
    <lineage>
        <taxon>Eukaryota</taxon>
        <taxon>Metazoa</taxon>
        <taxon>Ecdysozoa</taxon>
        <taxon>Arthropoda</taxon>
        <taxon>Chelicerata</taxon>
        <taxon>Arachnida</taxon>
        <taxon>Acari</taxon>
        <taxon>Parasitiformes</taxon>
        <taxon>Ixodida</taxon>
        <taxon>Ixodoidea</taxon>
        <taxon>Ixodidae</taxon>
        <taxon>Ixodinae</taxon>
        <taxon>Ixodes</taxon>
    </lineage>
</organism>
<sequence length="86" mass="9739">MWANSLINLPELSVETWEARARWLPKPTVCKLPRRKRRTSSAISTRLFPVCLGLREFCQTLPVGLSTFRGRKAENTAAALSHTSTR</sequence>
<dbReference type="EMBL" id="GADI01007278">
    <property type="protein sequence ID" value="JAA66530.1"/>
    <property type="molecule type" value="mRNA"/>
</dbReference>
<reference evidence="1" key="1">
    <citation type="submission" date="2012-12" db="EMBL/GenBank/DDBJ databases">
        <title>Identification and characterization of a phenylalanine ammonia-lyase gene family in Isatis indigotica Fort.</title>
        <authorList>
            <person name="Liu Q."/>
            <person name="Chen J."/>
            <person name="Zhou X."/>
            <person name="Di P."/>
            <person name="Xiao Y."/>
            <person name="Xuan H."/>
            <person name="Zhang L."/>
            <person name="Chen W."/>
        </authorList>
    </citation>
    <scope>NUCLEOTIDE SEQUENCE</scope>
    <source>
        <tissue evidence="1">Salivary gland</tissue>
    </source>
</reference>
<name>A0A0K8R5U2_IXORI</name>
<protein>
    <submittedName>
        <fullName evidence="1">Putative secreted protein</fullName>
    </submittedName>
</protein>
<dbReference type="AlphaFoldDB" id="A0A0K8R5U2"/>
<evidence type="ECO:0000313" key="1">
    <source>
        <dbReference type="EMBL" id="JAA66530.1"/>
    </source>
</evidence>